<evidence type="ECO:0000313" key="1">
    <source>
        <dbReference type="EMBL" id="OAQ69327.1"/>
    </source>
</evidence>
<dbReference type="Proteomes" id="UP000078240">
    <property type="component" value="Unassembled WGS sequence"/>
</dbReference>
<organism evidence="2 3">
    <name type="scientific">Purpureocillium lilacinum</name>
    <name type="common">Paecilomyces lilacinus</name>
    <dbReference type="NCBI Taxonomy" id="33203"/>
    <lineage>
        <taxon>Eukaryota</taxon>
        <taxon>Fungi</taxon>
        <taxon>Dikarya</taxon>
        <taxon>Ascomycota</taxon>
        <taxon>Pezizomycotina</taxon>
        <taxon>Sordariomycetes</taxon>
        <taxon>Hypocreomycetidae</taxon>
        <taxon>Hypocreales</taxon>
        <taxon>Ophiocordycipitaceae</taxon>
        <taxon>Purpureocillium</taxon>
    </lineage>
</organism>
<sequence length="98" mass="11012">MDVDALEGRQCRPCACALEELYRYRKSRPVTTGSIAIEMVWADAALGKRRAIRLTCREASVLELAMTVRCSPPRHRTCDTMTYAETPMTVPMKAITMS</sequence>
<name>A0A179GH40_PURLI</name>
<reference evidence="2 3" key="1">
    <citation type="submission" date="2016-02" db="EMBL/GenBank/DDBJ databases">
        <title>Biosynthesis of antibiotic leucinostatins and their inhibition on Phytophthora in bio-control Purpureocillium lilacinum.</title>
        <authorList>
            <person name="Wang G."/>
            <person name="Liu Z."/>
            <person name="Lin R."/>
            <person name="Li E."/>
            <person name="Mao Z."/>
            <person name="Ling J."/>
            <person name="Yin W."/>
            <person name="Xie B."/>
        </authorList>
    </citation>
    <scope>NUCLEOTIDE SEQUENCE [LARGE SCALE GENOMIC DNA]</scope>
    <source>
        <strain evidence="1">PLBJ-1</strain>
        <strain evidence="2">PLFJ-1</strain>
    </source>
</reference>
<gene>
    <name evidence="1" type="ORF">VFPBJ_10702</name>
    <name evidence="2" type="ORF">VFPFJ_10532</name>
</gene>
<dbReference type="AlphaFoldDB" id="A0A179GH40"/>
<accession>A0A179GH40</accession>
<dbReference type="Proteomes" id="UP000078340">
    <property type="component" value="Unassembled WGS sequence"/>
</dbReference>
<dbReference type="EMBL" id="LSBI01000014">
    <property type="protein sequence ID" value="OAQ76750.1"/>
    <property type="molecule type" value="Genomic_DNA"/>
</dbReference>
<dbReference type="EMBL" id="LSBH01000011">
    <property type="protein sequence ID" value="OAQ69327.1"/>
    <property type="molecule type" value="Genomic_DNA"/>
</dbReference>
<evidence type="ECO:0000313" key="2">
    <source>
        <dbReference type="EMBL" id="OAQ76750.1"/>
    </source>
</evidence>
<protein>
    <submittedName>
        <fullName evidence="2">Uncharacterized protein</fullName>
    </submittedName>
</protein>
<comment type="caution">
    <text evidence="2">The sequence shown here is derived from an EMBL/GenBank/DDBJ whole genome shotgun (WGS) entry which is preliminary data.</text>
</comment>
<evidence type="ECO:0000313" key="3">
    <source>
        <dbReference type="Proteomes" id="UP000078340"/>
    </source>
</evidence>
<proteinExistence type="predicted"/>